<evidence type="ECO:0000259" key="1">
    <source>
        <dbReference type="Pfam" id="PF09431"/>
    </source>
</evidence>
<keyword evidence="3" id="KW-1185">Reference proteome</keyword>
<gene>
    <name evidence="2" type="ORF">HK103_003306</name>
</gene>
<protein>
    <recommendedName>
        <fullName evidence="1">SPIN90/Ldb17 leucine-rich domain-containing protein</fullName>
    </recommendedName>
</protein>
<dbReference type="GO" id="GO:0071933">
    <property type="term" value="F:Arp2/3 complex binding"/>
    <property type="evidence" value="ECO:0007669"/>
    <property type="project" value="TreeGrafter"/>
</dbReference>
<accession>A0AAD5Y950</accession>
<dbReference type="EMBL" id="JADGKB010000024">
    <property type="protein sequence ID" value="KAJ3258712.1"/>
    <property type="molecule type" value="Genomic_DNA"/>
</dbReference>
<dbReference type="Proteomes" id="UP001210925">
    <property type="component" value="Unassembled WGS sequence"/>
</dbReference>
<proteinExistence type="predicted"/>
<dbReference type="AlphaFoldDB" id="A0AAD5Y950"/>
<name>A0AAD5Y950_9FUNG</name>
<dbReference type="Pfam" id="PF09431">
    <property type="entry name" value="SPIN90_LRD"/>
    <property type="match status" value="1"/>
</dbReference>
<dbReference type="PANTHER" id="PTHR13357:SF1">
    <property type="entry name" value="NCK-INTERACTING PROTEIN WITH SH3 DOMAIN"/>
    <property type="match status" value="1"/>
</dbReference>
<organism evidence="2 3">
    <name type="scientific">Boothiomyces macroporosus</name>
    <dbReference type="NCBI Taxonomy" id="261099"/>
    <lineage>
        <taxon>Eukaryota</taxon>
        <taxon>Fungi</taxon>
        <taxon>Fungi incertae sedis</taxon>
        <taxon>Chytridiomycota</taxon>
        <taxon>Chytridiomycota incertae sedis</taxon>
        <taxon>Chytridiomycetes</taxon>
        <taxon>Rhizophydiales</taxon>
        <taxon>Terramycetaceae</taxon>
        <taxon>Boothiomyces</taxon>
    </lineage>
</organism>
<feature type="domain" description="SPIN90/Ldb17 leucine-rich" evidence="1">
    <location>
        <begin position="149"/>
        <end position="271"/>
    </location>
</feature>
<dbReference type="InterPro" id="IPR018556">
    <property type="entry name" value="SPIN90/Ldb17_LRD"/>
</dbReference>
<dbReference type="GO" id="GO:0051666">
    <property type="term" value="P:actin cortical patch localization"/>
    <property type="evidence" value="ECO:0007669"/>
    <property type="project" value="TreeGrafter"/>
</dbReference>
<dbReference type="GO" id="GO:0030479">
    <property type="term" value="C:actin cortical patch"/>
    <property type="evidence" value="ECO:0007669"/>
    <property type="project" value="TreeGrafter"/>
</dbReference>
<evidence type="ECO:0000313" key="3">
    <source>
        <dbReference type="Proteomes" id="UP001210925"/>
    </source>
</evidence>
<comment type="caution">
    <text evidence="2">The sequence shown here is derived from an EMBL/GenBank/DDBJ whole genome shotgun (WGS) entry which is preliminary data.</text>
</comment>
<dbReference type="InterPro" id="IPR030125">
    <property type="entry name" value="SPIN90/Ldb17"/>
</dbReference>
<dbReference type="GO" id="GO:0006897">
    <property type="term" value="P:endocytosis"/>
    <property type="evidence" value="ECO:0007669"/>
    <property type="project" value="TreeGrafter"/>
</dbReference>
<evidence type="ECO:0000313" key="2">
    <source>
        <dbReference type="EMBL" id="KAJ3258712.1"/>
    </source>
</evidence>
<dbReference type="PANTHER" id="PTHR13357">
    <property type="entry name" value="SH3 ADAPTER PROTEIN SPIN90 NCK INTERACTING PROTEIN WITH SH3 DOMAIN"/>
    <property type="match status" value="1"/>
</dbReference>
<reference evidence="2" key="1">
    <citation type="submission" date="2020-05" db="EMBL/GenBank/DDBJ databases">
        <title>Phylogenomic resolution of chytrid fungi.</title>
        <authorList>
            <person name="Stajich J.E."/>
            <person name="Amses K."/>
            <person name="Simmons R."/>
            <person name="Seto K."/>
            <person name="Myers J."/>
            <person name="Bonds A."/>
            <person name="Quandt C.A."/>
            <person name="Barry K."/>
            <person name="Liu P."/>
            <person name="Grigoriev I."/>
            <person name="Longcore J.E."/>
            <person name="James T.Y."/>
        </authorList>
    </citation>
    <scope>NUCLEOTIDE SEQUENCE</scope>
    <source>
        <strain evidence="2">PLAUS21</strain>
    </source>
</reference>
<sequence>MDPQELLDQLQKYRERSSREDFIEILDLVSQYNVSLRHLEIIIQEIHEFDIFDDIKLITNELYPNVSAHLSILLSLGHVVPNIYRKLCDEDWFTVLVDINSPRESHLSHLLLVELLQCHELTNSELEIFNSKYITRVCQTVYDQYYQNEEYTNSAIVLLLVLQGQFSKKSGDISQTLLNVFGSDEIGHWRKEISLAMIFVYNREESAYMQELMVDLLTSLSIQFPNFFYTNDITVLFDITMRETTRIQDHNLRQKFIRLLPLLIECIPVESPGSKQHLTKQLRDKLDKINSSPMTPTY</sequence>
<dbReference type="GO" id="GO:0000147">
    <property type="term" value="P:actin cortical patch assembly"/>
    <property type="evidence" value="ECO:0007669"/>
    <property type="project" value="TreeGrafter"/>
</dbReference>